<dbReference type="STRING" id="158607.A0A2P5HGP3"/>
<dbReference type="Proteomes" id="UP000094444">
    <property type="component" value="Unassembled WGS sequence"/>
</dbReference>
<name>A0A2P5HGP3_DIAHE</name>
<keyword evidence="4" id="KW-1185">Reference proteome</keyword>
<sequence>MAMSNVHQNGPSEIMGYAEPWIVAPGEKVKIKHQKKSRKSLQASAPADSSRPDSDRMVDDPADAGFVLVLNEQNTLDLIVGLGPELGFRKYPTGLRPQKKQWSKVTVTLGGRSIQVQLIHQSFKVEPVPPPQSYRGQLPGQALVSRSGPLTIAATRNHPGDSPGVGDFFNGRIDGLTLQTTRRTPSILAKYDFSIYISTDEIIDVSGNVYHGVLINAPTRAVTGHDWDGSECDWTRAKHGYGAIHFHDDDLDDSDWDTDFEIRIPPNARSGAYAVEVETASRLGRDSITFFVRPTQWTPSDNSNKVCLVLPTFTYLGYANEYPLDRTIQDVRHDFDIEQHRKTRDFYKMRRRRGDLGLSFLDAHADGSDTWFFSSKRPLLNVRPGYIVQTLSRPHDFSADLIMIGFLEREGIPYEVLTDHDLHARGASCLQGFSTVITGSHPQCSTLESFNAYSGFAQGGGNLMYLGGNGFHHVSALDKARPHRLEVGRGGSRARLFTGSRGEQVNSLDGSTGGLWISRGMSCNTLFGIGFSAAGLGPGYAYRRTEVSRSHRLAWMFAGVSNDLIGEHGLGGGASGDGIDRFDVDRGSPNDGLAVLATSLGTVCIGDYNLTEEEHIFWSTRNPGTEGNLIRSDLVYYLGSGGGAVFSVGSMNWYCSLAWNNYNNDVARLTRNVIKGFLEGRHKKT</sequence>
<proteinExistence type="predicted"/>
<dbReference type="InParanoid" id="A0A2P5HGP3"/>
<dbReference type="Pfam" id="PF20254">
    <property type="entry name" value="DMFA2_C"/>
    <property type="match status" value="1"/>
</dbReference>
<feature type="domain" description="N,N-dimethylformamidase beta subunit-like C-terminal" evidence="2">
    <location>
        <begin position="219"/>
        <end position="663"/>
    </location>
</feature>
<organism evidence="3 4">
    <name type="scientific">Diaporthe helianthi</name>
    <dbReference type="NCBI Taxonomy" id="158607"/>
    <lineage>
        <taxon>Eukaryota</taxon>
        <taxon>Fungi</taxon>
        <taxon>Dikarya</taxon>
        <taxon>Ascomycota</taxon>
        <taxon>Pezizomycotina</taxon>
        <taxon>Sordariomycetes</taxon>
        <taxon>Sordariomycetidae</taxon>
        <taxon>Diaporthales</taxon>
        <taxon>Diaporthaceae</taxon>
        <taxon>Diaporthe</taxon>
    </lineage>
</organism>
<dbReference type="EMBL" id="MAVT02002312">
    <property type="protein sequence ID" value="POS69423.1"/>
    <property type="molecule type" value="Genomic_DNA"/>
</dbReference>
<evidence type="ECO:0000259" key="2">
    <source>
        <dbReference type="Pfam" id="PF20254"/>
    </source>
</evidence>
<feature type="compositionally biased region" description="Basic and acidic residues" evidence="1">
    <location>
        <begin position="50"/>
        <end position="59"/>
    </location>
</feature>
<protein>
    <recommendedName>
        <fullName evidence="2">N,N-dimethylformamidase beta subunit-like C-terminal domain-containing protein</fullName>
    </recommendedName>
</protein>
<evidence type="ECO:0000256" key="1">
    <source>
        <dbReference type="SAM" id="MobiDB-lite"/>
    </source>
</evidence>
<dbReference type="InterPro" id="IPR046540">
    <property type="entry name" value="DMFA2_C"/>
</dbReference>
<gene>
    <name evidence="3" type="ORF">DHEL01_v212185</name>
</gene>
<evidence type="ECO:0000313" key="4">
    <source>
        <dbReference type="Proteomes" id="UP000094444"/>
    </source>
</evidence>
<dbReference type="AlphaFoldDB" id="A0A2P5HGP3"/>
<accession>A0A2P5HGP3</accession>
<comment type="caution">
    <text evidence="3">The sequence shown here is derived from an EMBL/GenBank/DDBJ whole genome shotgun (WGS) entry which is preliminary data.</text>
</comment>
<feature type="region of interest" description="Disordered" evidence="1">
    <location>
        <begin position="32"/>
        <end position="59"/>
    </location>
</feature>
<dbReference type="OrthoDB" id="5287072at2759"/>
<evidence type="ECO:0000313" key="3">
    <source>
        <dbReference type="EMBL" id="POS69423.1"/>
    </source>
</evidence>
<reference evidence="3" key="1">
    <citation type="submission" date="2017-09" db="EMBL/GenBank/DDBJ databases">
        <title>Polyketide synthases of a Diaporthe helianthi virulent isolate.</title>
        <authorList>
            <person name="Baroncelli R."/>
        </authorList>
    </citation>
    <scope>NUCLEOTIDE SEQUENCE [LARGE SCALE GENOMIC DNA]</scope>
    <source>
        <strain evidence="3">7/96</strain>
    </source>
</reference>